<sequence length="113" mass="12744">MVSTKRSERGRCGVDQLLVHSVRHRRICMTRVSRATGRRGILILAWVSIFVRTDHRALFSETGMHLWAMRWAMLLHLRRAACGSTLGNAVRATTLGAVSEEKYSGIPRLKTAQ</sequence>
<name>A0A6A5WKS3_9PLEO</name>
<organism evidence="1 2">
    <name type="scientific">Amniculicola lignicola CBS 123094</name>
    <dbReference type="NCBI Taxonomy" id="1392246"/>
    <lineage>
        <taxon>Eukaryota</taxon>
        <taxon>Fungi</taxon>
        <taxon>Dikarya</taxon>
        <taxon>Ascomycota</taxon>
        <taxon>Pezizomycotina</taxon>
        <taxon>Dothideomycetes</taxon>
        <taxon>Pleosporomycetidae</taxon>
        <taxon>Pleosporales</taxon>
        <taxon>Amniculicolaceae</taxon>
        <taxon>Amniculicola</taxon>
    </lineage>
</organism>
<protein>
    <submittedName>
        <fullName evidence="1">Uncharacterized protein</fullName>
    </submittedName>
</protein>
<proteinExistence type="predicted"/>
<reference evidence="1" key="1">
    <citation type="journal article" date="2020" name="Stud. Mycol.">
        <title>101 Dothideomycetes genomes: a test case for predicting lifestyles and emergence of pathogens.</title>
        <authorList>
            <person name="Haridas S."/>
            <person name="Albert R."/>
            <person name="Binder M."/>
            <person name="Bloem J."/>
            <person name="Labutti K."/>
            <person name="Salamov A."/>
            <person name="Andreopoulos B."/>
            <person name="Baker S."/>
            <person name="Barry K."/>
            <person name="Bills G."/>
            <person name="Bluhm B."/>
            <person name="Cannon C."/>
            <person name="Castanera R."/>
            <person name="Culley D."/>
            <person name="Daum C."/>
            <person name="Ezra D."/>
            <person name="Gonzalez J."/>
            <person name="Henrissat B."/>
            <person name="Kuo A."/>
            <person name="Liang C."/>
            <person name="Lipzen A."/>
            <person name="Lutzoni F."/>
            <person name="Magnuson J."/>
            <person name="Mondo S."/>
            <person name="Nolan M."/>
            <person name="Ohm R."/>
            <person name="Pangilinan J."/>
            <person name="Park H.-J."/>
            <person name="Ramirez L."/>
            <person name="Alfaro M."/>
            <person name="Sun H."/>
            <person name="Tritt A."/>
            <person name="Yoshinaga Y."/>
            <person name="Zwiers L.-H."/>
            <person name="Turgeon B."/>
            <person name="Goodwin S."/>
            <person name="Spatafora J."/>
            <person name="Crous P."/>
            <person name="Grigoriev I."/>
        </authorList>
    </citation>
    <scope>NUCLEOTIDE SEQUENCE</scope>
    <source>
        <strain evidence="1">CBS 123094</strain>
    </source>
</reference>
<dbReference type="Proteomes" id="UP000799779">
    <property type="component" value="Unassembled WGS sequence"/>
</dbReference>
<accession>A0A6A5WKS3</accession>
<keyword evidence="2" id="KW-1185">Reference proteome</keyword>
<evidence type="ECO:0000313" key="1">
    <source>
        <dbReference type="EMBL" id="KAF2002282.1"/>
    </source>
</evidence>
<dbReference type="AlphaFoldDB" id="A0A6A5WKS3"/>
<dbReference type="EMBL" id="ML977578">
    <property type="protein sequence ID" value="KAF2002282.1"/>
    <property type="molecule type" value="Genomic_DNA"/>
</dbReference>
<gene>
    <name evidence="1" type="ORF">P154DRAFT_145029</name>
</gene>
<evidence type="ECO:0000313" key="2">
    <source>
        <dbReference type="Proteomes" id="UP000799779"/>
    </source>
</evidence>